<name>A0A413R9P6_9FIRM</name>
<dbReference type="SUPFAM" id="SSF55120">
    <property type="entry name" value="Pseudouridine synthase"/>
    <property type="match status" value="1"/>
</dbReference>
<dbReference type="InterPro" id="IPR006225">
    <property type="entry name" value="PsdUridine_synth_RluC/D"/>
</dbReference>
<reference evidence="11 12" key="1">
    <citation type="submission" date="2018-08" db="EMBL/GenBank/DDBJ databases">
        <title>A genome reference for cultivated species of the human gut microbiota.</title>
        <authorList>
            <person name="Zou Y."/>
            <person name="Xue W."/>
            <person name="Luo G."/>
        </authorList>
    </citation>
    <scope>NUCLEOTIDE SEQUENCE [LARGE SCALE GENOMIC DNA]</scope>
    <source>
        <strain evidence="10 11">AM43-2</strain>
        <strain evidence="9 12">AM44-11BH</strain>
    </source>
</reference>
<dbReference type="InterPro" id="IPR020103">
    <property type="entry name" value="PsdUridine_synth_cat_dom_sf"/>
</dbReference>
<dbReference type="PANTHER" id="PTHR21600">
    <property type="entry name" value="MITOCHONDRIAL RNA PSEUDOURIDINE SYNTHASE"/>
    <property type="match status" value="1"/>
</dbReference>
<dbReference type="AlphaFoldDB" id="A0A413R9P6"/>
<dbReference type="RefSeq" id="WP_005362622.1">
    <property type="nucleotide sequence ID" value="NZ_CAUBDO010000007.1"/>
</dbReference>
<evidence type="ECO:0000256" key="4">
    <source>
        <dbReference type="ARBA" id="ARBA00023235"/>
    </source>
</evidence>
<keyword evidence="4 7" id="KW-0413">Isomerase</keyword>
<dbReference type="InterPro" id="IPR002942">
    <property type="entry name" value="S4_RNA-bd"/>
</dbReference>
<evidence type="ECO:0000313" key="12">
    <source>
        <dbReference type="Proteomes" id="UP000284779"/>
    </source>
</evidence>
<proteinExistence type="inferred from homology"/>
<dbReference type="Gene3D" id="3.30.2350.10">
    <property type="entry name" value="Pseudouridine synthase"/>
    <property type="match status" value="1"/>
</dbReference>
<evidence type="ECO:0000259" key="8">
    <source>
        <dbReference type="SMART" id="SM00363"/>
    </source>
</evidence>
<evidence type="ECO:0000256" key="3">
    <source>
        <dbReference type="ARBA" id="ARBA00022884"/>
    </source>
</evidence>
<dbReference type="EMBL" id="QSFO01000006">
    <property type="protein sequence ID" value="RHA54921.1"/>
    <property type="molecule type" value="Genomic_DNA"/>
</dbReference>
<dbReference type="Proteomes" id="UP000284598">
    <property type="component" value="Unassembled WGS sequence"/>
</dbReference>
<dbReference type="GO" id="GO:0003723">
    <property type="term" value="F:RNA binding"/>
    <property type="evidence" value="ECO:0007669"/>
    <property type="project" value="UniProtKB-KW"/>
</dbReference>
<dbReference type="Proteomes" id="UP000284779">
    <property type="component" value="Unassembled WGS sequence"/>
</dbReference>
<dbReference type="Pfam" id="PF01479">
    <property type="entry name" value="S4"/>
    <property type="match status" value="1"/>
</dbReference>
<accession>A0A413R9P6</accession>
<dbReference type="EC" id="5.4.99.-" evidence="7"/>
<gene>
    <name evidence="10" type="ORF">DW929_06815</name>
    <name evidence="9" type="ORF">DW944_05165</name>
</gene>
<evidence type="ECO:0000256" key="6">
    <source>
        <dbReference type="PROSITE-ProRule" id="PRU00182"/>
    </source>
</evidence>
<comment type="catalytic activity">
    <reaction evidence="1 7">
        <text>a uridine in RNA = a pseudouridine in RNA</text>
        <dbReference type="Rhea" id="RHEA:48348"/>
        <dbReference type="Rhea" id="RHEA-COMP:12068"/>
        <dbReference type="Rhea" id="RHEA-COMP:12069"/>
        <dbReference type="ChEBI" id="CHEBI:65314"/>
        <dbReference type="ChEBI" id="CHEBI:65315"/>
    </reaction>
</comment>
<keyword evidence="12" id="KW-1185">Reference proteome</keyword>
<keyword evidence="3 6" id="KW-0694">RNA-binding</keyword>
<dbReference type="FunFam" id="3.30.2350.10:FF:000006">
    <property type="entry name" value="Pseudouridine synthase"/>
    <property type="match status" value="1"/>
</dbReference>
<protein>
    <recommendedName>
        <fullName evidence="7">Pseudouridine synthase</fullName>
        <ecNumber evidence="7">5.4.99.-</ecNumber>
    </recommendedName>
</protein>
<dbReference type="Pfam" id="PF00849">
    <property type="entry name" value="PseudoU_synth_2"/>
    <property type="match status" value="1"/>
</dbReference>
<dbReference type="Gene3D" id="3.10.290.10">
    <property type="entry name" value="RNA-binding S4 domain"/>
    <property type="match status" value="1"/>
</dbReference>
<dbReference type="NCBIfam" id="TIGR00005">
    <property type="entry name" value="rluA_subfam"/>
    <property type="match status" value="1"/>
</dbReference>
<dbReference type="GO" id="GO:0120159">
    <property type="term" value="F:rRNA pseudouridine synthase activity"/>
    <property type="evidence" value="ECO:0007669"/>
    <property type="project" value="UniProtKB-ARBA"/>
</dbReference>
<dbReference type="SMART" id="SM00363">
    <property type="entry name" value="S4"/>
    <property type="match status" value="1"/>
</dbReference>
<comment type="function">
    <text evidence="7">Responsible for synthesis of pseudouridine from uracil.</text>
</comment>
<dbReference type="InterPro" id="IPR006145">
    <property type="entry name" value="PsdUridine_synth_RsuA/RluA"/>
</dbReference>
<evidence type="ECO:0000256" key="1">
    <source>
        <dbReference type="ARBA" id="ARBA00000073"/>
    </source>
</evidence>
<dbReference type="SUPFAM" id="SSF55174">
    <property type="entry name" value="Alpha-L RNA-binding motif"/>
    <property type="match status" value="1"/>
</dbReference>
<comment type="caution">
    <text evidence="9">The sequence shown here is derived from an EMBL/GenBank/DDBJ whole genome shotgun (WGS) entry which is preliminary data.</text>
</comment>
<dbReference type="EMBL" id="QSFD01000004">
    <property type="protein sequence ID" value="RHA19125.1"/>
    <property type="molecule type" value="Genomic_DNA"/>
</dbReference>
<sequence length="301" mass="34553">MNNLFIVDEELFDIRIDRYLSELLPDVSRSFIQKLLKDNEILLNDKPVKANYKVQPSDKININIPKPVEANIVAENIPLDIIYEDDDFLIVNKPKDMVVHPAPGHYTGTLVNGLMYHCKNHLSNINGVLRPGIVHRIDKDTTGALIICKNDYSHNFIAEQLKVHSITRKYVGIVQGVVKDESGTINAPIGRHPVNRKEMAINHKNGKEAVTHYKVLKRFDKYTFMEFQLETGRTHQIRVHMASIHHPLLGDTVYNHNKCPFKLEGQCLHAKTIGFIHPTTKEYVEFEAPIPEYMEHLLKIL</sequence>
<evidence type="ECO:0000313" key="11">
    <source>
        <dbReference type="Proteomes" id="UP000284598"/>
    </source>
</evidence>
<organism evidence="9 12">
    <name type="scientific">Eubacterium ventriosum</name>
    <dbReference type="NCBI Taxonomy" id="39496"/>
    <lineage>
        <taxon>Bacteria</taxon>
        <taxon>Bacillati</taxon>
        <taxon>Bacillota</taxon>
        <taxon>Clostridia</taxon>
        <taxon>Eubacteriales</taxon>
        <taxon>Eubacteriaceae</taxon>
        <taxon>Eubacterium</taxon>
    </lineage>
</organism>
<dbReference type="CDD" id="cd02869">
    <property type="entry name" value="PseudoU_synth_RluA_like"/>
    <property type="match status" value="1"/>
</dbReference>
<evidence type="ECO:0000256" key="5">
    <source>
        <dbReference type="PIRSR" id="PIRSR606225-1"/>
    </source>
</evidence>
<dbReference type="CDD" id="cd00165">
    <property type="entry name" value="S4"/>
    <property type="match status" value="1"/>
</dbReference>
<dbReference type="GO" id="GO:0000455">
    <property type="term" value="P:enzyme-directed rRNA pseudouridine synthesis"/>
    <property type="evidence" value="ECO:0007669"/>
    <property type="project" value="TreeGrafter"/>
</dbReference>
<dbReference type="PANTHER" id="PTHR21600:SF44">
    <property type="entry name" value="RIBOSOMAL LARGE SUBUNIT PSEUDOURIDINE SYNTHASE D"/>
    <property type="match status" value="1"/>
</dbReference>
<comment type="similarity">
    <text evidence="2 7">Belongs to the pseudouridine synthase RluA family.</text>
</comment>
<feature type="active site" evidence="5">
    <location>
        <position position="138"/>
    </location>
</feature>
<evidence type="ECO:0000256" key="2">
    <source>
        <dbReference type="ARBA" id="ARBA00010876"/>
    </source>
</evidence>
<evidence type="ECO:0000313" key="9">
    <source>
        <dbReference type="EMBL" id="RHA19125.1"/>
    </source>
</evidence>
<dbReference type="InterPro" id="IPR006224">
    <property type="entry name" value="PsdUridine_synth_RluA-like_CS"/>
</dbReference>
<feature type="domain" description="RNA-binding S4" evidence="8">
    <location>
        <begin position="14"/>
        <end position="78"/>
    </location>
</feature>
<evidence type="ECO:0000256" key="7">
    <source>
        <dbReference type="RuleBase" id="RU362028"/>
    </source>
</evidence>
<dbReference type="InterPro" id="IPR050188">
    <property type="entry name" value="RluA_PseudoU_synthase"/>
</dbReference>
<dbReference type="PROSITE" id="PS01129">
    <property type="entry name" value="PSI_RLU"/>
    <property type="match status" value="1"/>
</dbReference>
<dbReference type="PROSITE" id="PS50889">
    <property type="entry name" value="S4"/>
    <property type="match status" value="1"/>
</dbReference>
<evidence type="ECO:0000313" key="10">
    <source>
        <dbReference type="EMBL" id="RHA54921.1"/>
    </source>
</evidence>
<dbReference type="InterPro" id="IPR036986">
    <property type="entry name" value="S4_RNA-bd_sf"/>
</dbReference>